<dbReference type="Pfam" id="PF26325">
    <property type="entry name" value="YhjD"/>
    <property type="match status" value="1"/>
</dbReference>
<organism evidence="1 2">
    <name type="scientific">Gracilibacillus oryzae</name>
    <dbReference type="NCBI Taxonomy" id="1672701"/>
    <lineage>
        <taxon>Bacteria</taxon>
        <taxon>Bacillati</taxon>
        <taxon>Bacillota</taxon>
        <taxon>Bacilli</taxon>
        <taxon>Bacillales</taxon>
        <taxon>Bacillaceae</taxon>
        <taxon>Gracilibacillus</taxon>
    </lineage>
</organism>
<protein>
    <submittedName>
        <fullName evidence="1">Uncharacterized protein</fullName>
    </submittedName>
</protein>
<evidence type="ECO:0000313" key="1">
    <source>
        <dbReference type="EMBL" id="KAB8139245.1"/>
    </source>
</evidence>
<sequence>MKNLDKDEWQIASRFLFVDLTLKVIDRDLKMLKESSPFKISEPYITLLERTKKIGTAERKALKKKMYQENIGVVQNKKEESFTYYLFSCKGAKEERSYFNPNIKKKVENILDEWMKQDNKMA</sequence>
<dbReference type="RefSeq" id="WP_153400922.1">
    <property type="nucleotide sequence ID" value="NZ_ML762424.1"/>
</dbReference>
<comment type="caution">
    <text evidence="1">The sequence shown here is derived from an EMBL/GenBank/DDBJ whole genome shotgun (WGS) entry which is preliminary data.</text>
</comment>
<keyword evidence="2" id="KW-1185">Reference proteome</keyword>
<reference evidence="1 2" key="1">
    <citation type="submission" date="2019-10" db="EMBL/GenBank/DDBJ databases">
        <title>Gracilibacillus sp. nov. isolated from rice seeds.</title>
        <authorList>
            <person name="He S."/>
        </authorList>
    </citation>
    <scope>NUCLEOTIDE SEQUENCE [LARGE SCALE GENOMIC DNA]</scope>
    <source>
        <strain evidence="1 2">TD8</strain>
    </source>
</reference>
<name>A0A7C8GVG5_9BACI</name>
<evidence type="ECO:0000313" key="2">
    <source>
        <dbReference type="Proteomes" id="UP000480246"/>
    </source>
</evidence>
<dbReference type="EMBL" id="WEID01000005">
    <property type="protein sequence ID" value="KAB8139245.1"/>
    <property type="molecule type" value="Genomic_DNA"/>
</dbReference>
<gene>
    <name evidence="1" type="ORF">F9U64_01070</name>
</gene>
<dbReference type="AlphaFoldDB" id="A0A7C8GVG5"/>
<proteinExistence type="predicted"/>
<accession>A0A7C8GVG5</accession>
<dbReference type="OrthoDB" id="2988956at2"/>
<dbReference type="InterPro" id="IPR058600">
    <property type="entry name" value="YhjD-like"/>
</dbReference>
<dbReference type="Proteomes" id="UP000480246">
    <property type="component" value="Unassembled WGS sequence"/>
</dbReference>